<organism evidence="2 3">
    <name type="scientific">Neolewinella xylanilytica</name>
    <dbReference type="NCBI Taxonomy" id="1514080"/>
    <lineage>
        <taxon>Bacteria</taxon>
        <taxon>Pseudomonadati</taxon>
        <taxon>Bacteroidota</taxon>
        <taxon>Saprospiria</taxon>
        <taxon>Saprospirales</taxon>
        <taxon>Lewinellaceae</taxon>
        <taxon>Neolewinella</taxon>
    </lineage>
</organism>
<evidence type="ECO:0000256" key="1">
    <source>
        <dbReference type="SAM" id="Phobius"/>
    </source>
</evidence>
<proteinExistence type="predicted"/>
<comment type="caution">
    <text evidence="2">The sequence shown here is derived from an EMBL/GenBank/DDBJ whole genome shotgun (WGS) entry which is preliminary data.</text>
</comment>
<keyword evidence="1" id="KW-0472">Membrane</keyword>
<dbReference type="Proteomes" id="UP000237662">
    <property type="component" value="Unassembled WGS sequence"/>
</dbReference>
<feature type="transmembrane region" description="Helical" evidence="1">
    <location>
        <begin position="88"/>
        <end position="110"/>
    </location>
</feature>
<gene>
    <name evidence="2" type="ORF">CLV84_0025</name>
</gene>
<dbReference type="RefSeq" id="WP_104417710.1">
    <property type="nucleotide sequence ID" value="NZ_PTJC01000005.1"/>
</dbReference>
<evidence type="ECO:0000313" key="3">
    <source>
        <dbReference type="Proteomes" id="UP000237662"/>
    </source>
</evidence>
<dbReference type="EMBL" id="PTJC01000005">
    <property type="protein sequence ID" value="PPK87091.1"/>
    <property type="molecule type" value="Genomic_DNA"/>
</dbReference>
<keyword evidence="1" id="KW-1133">Transmembrane helix</keyword>
<sequence length="111" mass="13020">MQLEQTDRRNHRFRYLRYALLYHDRLIFPVLLLGALLLLPVYFSGLVALFIQCLANAILSAVLMAIHHRRTGNNAVFFLNMNLELWRLQATFLLLDMVAFLLLSCLILFLR</sequence>
<feature type="transmembrane region" description="Helical" evidence="1">
    <location>
        <begin position="49"/>
        <end position="67"/>
    </location>
</feature>
<feature type="transmembrane region" description="Helical" evidence="1">
    <location>
        <begin position="21"/>
        <end position="43"/>
    </location>
</feature>
<accession>A0A2S6I6G0</accession>
<name>A0A2S6I6G0_9BACT</name>
<reference evidence="2 3" key="1">
    <citation type="submission" date="2018-02" db="EMBL/GenBank/DDBJ databases">
        <title>Genomic Encyclopedia of Archaeal and Bacterial Type Strains, Phase II (KMG-II): from individual species to whole genera.</title>
        <authorList>
            <person name="Goeker M."/>
        </authorList>
    </citation>
    <scope>NUCLEOTIDE SEQUENCE [LARGE SCALE GENOMIC DNA]</scope>
    <source>
        <strain evidence="2 3">DSM 29526</strain>
    </source>
</reference>
<keyword evidence="1" id="KW-0812">Transmembrane</keyword>
<protein>
    <submittedName>
        <fullName evidence="2">Uncharacterized protein</fullName>
    </submittedName>
</protein>
<dbReference type="AlphaFoldDB" id="A0A2S6I6G0"/>
<keyword evidence="3" id="KW-1185">Reference proteome</keyword>
<evidence type="ECO:0000313" key="2">
    <source>
        <dbReference type="EMBL" id="PPK87091.1"/>
    </source>
</evidence>